<keyword evidence="4 8" id="KW-1133">Transmembrane helix</keyword>
<dbReference type="PANTHER" id="PTHR21143">
    <property type="entry name" value="INVERTEBRATE GUSTATORY RECEPTOR"/>
    <property type="match status" value="1"/>
</dbReference>
<keyword evidence="3 8" id="KW-0812">Transmembrane</keyword>
<evidence type="ECO:0000313" key="10">
    <source>
        <dbReference type="Proteomes" id="UP000292052"/>
    </source>
</evidence>
<dbReference type="GO" id="GO:0005886">
    <property type="term" value="C:plasma membrane"/>
    <property type="evidence" value="ECO:0007669"/>
    <property type="project" value="UniProtKB-SubCell"/>
</dbReference>
<organism evidence="9 10">
    <name type="scientific">Asbolus verrucosus</name>
    <name type="common">Desert ironclad beetle</name>
    <dbReference type="NCBI Taxonomy" id="1661398"/>
    <lineage>
        <taxon>Eukaryota</taxon>
        <taxon>Metazoa</taxon>
        <taxon>Ecdysozoa</taxon>
        <taxon>Arthropoda</taxon>
        <taxon>Hexapoda</taxon>
        <taxon>Insecta</taxon>
        <taxon>Pterygota</taxon>
        <taxon>Neoptera</taxon>
        <taxon>Endopterygota</taxon>
        <taxon>Coleoptera</taxon>
        <taxon>Polyphaga</taxon>
        <taxon>Cucujiformia</taxon>
        <taxon>Tenebrionidae</taxon>
        <taxon>Pimeliinae</taxon>
        <taxon>Asbolus</taxon>
    </lineage>
</organism>
<accession>A0A482VKV3</accession>
<keyword evidence="2 8" id="KW-1003">Cell membrane</keyword>
<keyword evidence="7 8" id="KW-0807">Transducer</keyword>
<dbReference type="PANTHER" id="PTHR21143:SF104">
    <property type="entry name" value="GUSTATORY RECEPTOR 8A-RELATED"/>
    <property type="match status" value="1"/>
</dbReference>
<comment type="function">
    <text evidence="8">Gustatory receptor which mediates acceptance or avoidance behavior, depending on its substrates.</text>
</comment>
<feature type="non-terminal residue" evidence="9">
    <location>
        <position position="1"/>
    </location>
</feature>
<dbReference type="GO" id="GO:0043025">
    <property type="term" value="C:neuronal cell body"/>
    <property type="evidence" value="ECO:0007669"/>
    <property type="project" value="TreeGrafter"/>
</dbReference>
<feature type="transmembrane region" description="Helical" evidence="8">
    <location>
        <begin position="258"/>
        <end position="274"/>
    </location>
</feature>
<dbReference type="EMBL" id="QDEB01089654">
    <property type="protein sequence ID" value="RZC33353.1"/>
    <property type="molecule type" value="Genomic_DNA"/>
</dbReference>
<dbReference type="GO" id="GO:0030424">
    <property type="term" value="C:axon"/>
    <property type="evidence" value="ECO:0007669"/>
    <property type="project" value="TreeGrafter"/>
</dbReference>
<reference evidence="9 10" key="1">
    <citation type="submission" date="2017-03" db="EMBL/GenBank/DDBJ databases">
        <title>Genome of the blue death feigning beetle - Asbolus verrucosus.</title>
        <authorList>
            <person name="Rider S.D."/>
        </authorList>
    </citation>
    <scope>NUCLEOTIDE SEQUENCE [LARGE SCALE GENOMIC DNA]</scope>
    <source>
        <strain evidence="9">Butters</strain>
        <tissue evidence="9">Head and leg muscle</tissue>
    </source>
</reference>
<dbReference type="Pfam" id="PF08395">
    <property type="entry name" value="7tm_7"/>
    <property type="match status" value="1"/>
</dbReference>
<dbReference type="GO" id="GO:0030425">
    <property type="term" value="C:dendrite"/>
    <property type="evidence" value="ECO:0007669"/>
    <property type="project" value="TreeGrafter"/>
</dbReference>
<keyword evidence="5 8" id="KW-0472">Membrane</keyword>
<feature type="transmembrane region" description="Helical" evidence="8">
    <location>
        <begin position="215"/>
        <end position="238"/>
    </location>
</feature>
<dbReference type="GO" id="GO:0007165">
    <property type="term" value="P:signal transduction"/>
    <property type="evidence" value="ECO:0007669"/>
    <property type="project" value="UniProtKB-KW"/>
</dbReference>
<feature type="transmembrane region" description="Helical" evidence="8">
    <location>
        <begin position="20"/>
        <end position="38"/>
    </location>
</feature>
<comment type="similarity">
    <text evidence="8">Belongs to the insect chemoreceptor superfamily. Gustatory receptor (GR) family.</text>
</comment>
<dbReference type="Proteomes" id="UP000292052">
    <property type="component" value="Unassembled WGS sequence"/>
</dbReference>
<evidence type="ECO:0000256" key="5">
    <source>
        <dbReference type="ARBA" id="ARBA00023136"/>
    </source>
</evidence>
<evidence type="ECO:0000256" key="3">
    <source>
        <dbReference type="ARBA" id="ARBA00022692"/>
    </source>
</evidence>
<feature type="transmembrane region" description="Helical" evidence="8">
    <location>
        <begin position="151"/>
        <end position="170"/>
    </location>
</feature>
<comment type="subcellular location">
    <subcellularLocation>
        <location evidence="1 8">Cell membrane</location>
        <topology evidence="1 8">Multi-pass membrane protein</topology>
    </subcellularLocation>
</comment>
<dbReference type="OrthoDB" id="6774919at2759"/>
<evidence type="ECO:0000256" key="2">
    <source>
        <dbReference type="ARBA" id="ARBA00022475"/>
    </source>
</evidence>
<evidence type="ECO:0000256" key="6">
    <source>
        <dbReference type="ARBA" id="ARBA00023170"/>
    </source>
</evidence>
<feature type="non-terminal residue" evidence="9">
    <location>
        <position position="357"/>
    </location>
</feature>
<comment type="caution">
    <text evidence="9">The sequence shown here is derived from an EMBL/GenBank/DDBJ whole genome shotgun (WGS) entry which is preliminary data.</text>
</comment>
<dbReference type="GO" id="GO:0007635">
    <property type="term" value="P:chemosensory behavior"/>
    <property type="evidence" value="ECO:0007669"/>
    <property type="project" value="TreeGrafter"/>
</dbReference>
<gene>
    <name evidence="9" type="ORF">BDFB_013605</name>
</gene>
<dbReference type="STRING" id="1661398.A0A482VKV3"/>
<name>A0A482VKV3_ASBVE</name>
<evidence type="ECO:0000313" key="9">
    <source>
        <dbReference type="EMBL" id="RZC33353.1"/>
    </source>
</evidence>
<evidence type="ECO:0000256" key="4">
    <source>
        <dbReference type="ARBA" id="ARBA00022989"/>
    </source>
</evidence>
<dbReference type="InterPro" id="IPR013604">
    <property type="entry name" value="7TM_chemorcpt"/>
</dbReference>
<evidence type="ECO:0000256" key="1">
    <source>
        <dbReference type="ARBA" id="ARBA00004651"/>
    </source>
</evidence>
<dbReference type="AlphaFoldDB" id="A0A482VKV3"/>
<keyword evidence="10" id="KW-1185">Reference proteome</keyword>
<feature type="transmembrane region" description="Helical" evidence="8">
    <location>
        <begin position="110"/>
        <end position="130"/>
    </location>
</feature>
<proteinExistence type="inferred from homology"/>
<keyword evidence="6 8" id="KW-0675">Receptor</keyword>
<protein>
    <recommendedName>
        <fullName evidence="8">Gustatory receptor</fullName>
    </recommendedName>
</protein>
<evidence type="ECO:0000256" key="7">
    <source>
        <dbReference type="ARBA" id="ARBA00023224"/>
    </source>
</evidence>
<dbReference type="GO" id="GO:0050909">
    <property type="term" value="P:sensory perception of taste"/>
    <property type="evidence" value="ECO:0007669"/>
    <property type="project" value="InterPro"/>
</dbReference>
<comment type="caution">
    <text evidence="8">Lacks conserved residue(s) required for the propagation of feature annotation.</text>
</comment>
<sequence length="357" mass="41129">AAPVYNFEEITSIRPLWKKIHGAILIILIAAGTLYSLYVRHIYFKEAFTITHIILDYMNEFSIIAITFTVLFKSSFLNEEDWCKLNSNLQHIDKILNNKDIKEKNVFNNVYIHLSLFLLTYICGVIYSLYTWISEIGTQAFTGYGVHELCYLYDVILHFLIYNIAMALAYRYKDMNKLFQTEGNNYLNKKYLITLRKIGALSQELIETVELFNKIFGWPLILIAGKSVIQLLTCLNFLTNKLKNTNETFEQNLFIENLVIAIQTLVSVSLVMIWCDNVTAESTKTVSTCYKLQQLFPTQSEARLELFKLAQQVDANVAIITASNFFQINKATLCGVFGTTTTYFIVILQFNQNLTND</sequence>
<evidence type="ECO:0000256" key="8">
    <source>
        <dbReference type="RuleBase" id="RU363108"/>
    </source>
</evidence>
<dbReference type="GO" id="GO:0008049">
    <property type="term" value="P:male courtship behavior"/>
    <property type="evidence" value="ECO:0007669"/>
    <property type="project" value="TreeGrafter"/>
</dbReference>